<dbReference type="PANTHER" id="PTHR42803">
    <property type="entry name" value="ACYL-COA DEHYDROGENASE"/>
    <property type="match status" value="1"/>
</dbReference>
<dbReference type="InterPro" id="IPR025878">
    <property type="entry name" value="Acyl-CoA_dh-like_C_dom"/>
</dbReference>
<dbReference type="InterPro" id="IPR046373">
    <property type="entry name" value="Acyl-CoA_Oxase/DH_mid-dom_sf"/>
</dbReference>
<dbReference type="Pfam" id="PF12806">
    <property type="entry name" value="Acyl-CoA_dh_C"/>
    <property type="match status" value="1"/>
</dbReference>
<dbReference type="SUPFAM" id="SSF56645">
    <property type="entry name" value="Acyl-CoA dehydrogenase NM domain-like"/>
    <property type="match status" value="1"/>
</dbReference>
<feature type="domain" description="Acyl-CoA oxidase/dehydrogenase middle" evidence="12">
    <location>
        <begin position="161"/>
        <end position="270"/>
    </location>
</feature>
<evidence type="ECO:0000256" key="1">
    <source>
        <dbReference type="ARBA" id="ARBA00001974"/>
    </source>
</evidence>
<dbReference type="Proteomes" id="UP000024836">
    <property type="component" value="Unassembled WGS sequence"/>
</dbReference>
<evidence type="ECO:0000256" key="3">
    <source>
        <dbReference type="ARBA" id="ARBA00022630"/>
    </source>
</evidence>
<accession>A0A058ZJ38</accession>
<dbReference type="Gene3D" id="1.20.140.10">
    <property type="entry name" value="Butyryl-CoA Dehydrogenase, subunit A, domain 3"/>
    <property type="match status" value="1"/>
</dbReference>
<dbReference type="Pfam" id="PF00441">
    <property type="entry name" value="Acyl-CoA_dh_1"/>
    <property type="match status" value="1"/>
</dbReference>
<dbReference type="RefSeq" id="WP_035253276.1">
    <property type="nucleotide sequence ID" value="NZ_AQQY01000015.1"/>
</dbReference>
<evidence type="ECO:0000259" key="11">
    <source>
        <dbReference type="Pfam" id="PF00441"/>
    </source>
</evidence>
<evidence type="ECO:0000259" key="13">
    <source>
        <dbReference type="Pfam" id="PF02771"/>
    </source>
</evidence>
<organism evidence="15 16">
    <name type="scientific">Actibacterium atlanticum</name>
    <dbReference type="NCBI Taxonomy" id="1461693"/>
    <lineage>
        <taxon>Bacteria</taxon>
        <taxon>Pseudomonadati</taxon>
        <taxon>Pseudomonadota</taxon>
        <taxon>Alphaproteobacteria</taxon>
        <taxon>Rhodobacterales</taxon>
        <taxon>Roseobacteraceae</taxon>
        <taxon>Actibacterium</taxon>
    </lineage>
</organism>
<dbReference type="EC" id="1.3.99.41" evidence="8"/>
<dbReference type="AlphaFoldDB" id="A0A058ZJ38"/>
<evidence type="ECO:0000256" key="9">
    <source>
        <dbReference type="ARBA" id="ARBA00069043"/>
    </source>
</evidence>
<dbReference type="FunFam" id="2.40.110.10:FF:000031">
    <property type="entry name" value="Acyl-CoA dehydrogenase, putative"/>
    <property type="match status" value="1"/>
</dbReference>
<evidence type="ECO:0000256" key="7">
    <source>
        <dbReference type="ARBA" id="ARBA00058683"/>
    </source>
</evidence>
<evidence type="ECO:0000256" key="5">
    <source>
        <dbReference type="ARBA" id="ARBA00023002"/>
    </source>
</evidence>
<dbReference type="OrthoDB" id="9807883at2"/>
<evidence type="ECO:0000256" key="4">
    <source>
        <dbReference type="ARBA" id="ARBA00022827"/>
    </source>
</evidence>
<comment type="caution">
    <text evidence="15">The sequence shown here is derived from an EMBL/GenBank/DDBJ whole genome shotgun (WGS) entry which is preliminary data.</text>
</comment>
<dbReference type="GO" id="GO:0050660">
    <property type="term" value="F:flavin adenine dinucleotide binding"/>
    <property type="evidence" value="ECO:0007669"/>
    <property type="project" value="InterPro"/>
</dbReference>
<evidence type="ECO:0000256" key="8">
    <source>
        <dbReference type="ARBA" id="ARBA00066694"/>
    </source>
</evidence>
<comment type="catalytic activity">
    <reaction evidence="6">
        <text>3-(methylsulfanyl)propanoyl-CoA + oxidized [electron-transfer flavoprotein] + H(+) = 3-(methylsulfanyl)acryloyl-CoA + reduced [electron-transfer flavoprotein]</text>
        <dbReference type="Rhea" id="RHEA:52612"/>
        <dbReference type="Rhea" id="RHEA-COMP:10685"/>
        <dbReference type="Rhea" id="RHEA-COMP:10686"/>
        <dbReference type="ChEBI" id="CHEBI:15378"/>
        <dbReference type="ChEBI" id="CHEBI:57692"/>
        <dbReference type="ChEBI" id="CHEBI:58307"/>
        <dbReference type="ChEBI" id="CHEBI:82815"/>
        <dbReference type="ChEBI" id="CHEBI:84994"/>
        <dbReference type="EC" id="1.3.99.41"/>
    </reaction>
    <physiologicalReaction direction="left-to-right" evidence="6">
        <dbReference type="Rhea" id="RHEA:52613"/>
    </physiologicalReaction>
</comment>
<evidence type="ECO:0000256" key="6">
    <source>
        <dbReference type="ARBA" id="ARBA00051388"/>
    </source>
</evidence>
<keyword evidence="3 10" id="KW-0285">Flavoprotein</keyword>
<dbReference type="PATRIC" id="fig|1461693.3.peg.3086"/>
<comment type="function">
    <text evidence="7">Involved in the assimilation of dimethylsulphoniopropionate (DMSP), an important compound in the fixation of carbon in marine phytoplankton, by mediating the conversion of 3-(methylthio)propanoyl-CoA (MMPA-CoA) to 3-(methylthio)acryloyl-CoA (MTA-CoA).</text>
</comment>
<feature type="domain" description="Acetyl-CoA dehydrogenase-like C-terminal" evidence="14">
    <location>
        <begin position="455"/>
        <end position="564"/>
    </location>
</feature>
<protein>
    <recommendedName>
        <fullName evidence="9">3-methylmercaptopropionyl-CoA dehydrogenase</fullName>
        <ecNumber evidence="8">1.3.99.41</ecNumber>
    </recommendedName>
</protein>
<dbReference type="Pfam" id="PF02771">
    <property type="entry name" value="Acyl-CoA_dh_N"/>
    <property type="match status" value="1"/>
</dbReference>
<dbReference type="InterPro" id="IPR009075">
    <property type="entry name" value="AcylCo_DH/oxidase_C"/>
</dbReference>
<dbReference type="eggNOG" id="COG1960">
    <property type="taxonomic scope" value="Bacteria"/>
</dbReference>
<reference evidence="15 16" key="1">
    <citation type="submission" date="2013-04" db="EMBL/GenBank/DDBJ databases">
        <title>Shimia sp. 22II-S11-Z10 Genome Sequencing.</title>
        <authorList>
            <person name="Lai Q."/>
            <person name="Li G."/>
            <person name="Shao Z."/>
        </authorList>
    </citation>
    <scope>NUCLEOTIDE SEQUENCE [LARGE SCALE GENOMIC DNA]</scope>
    <source>
        <strain evidence="16">22II-S11-Z10</strain>
    </source>
</reference>
<name>A0A058ZJ38_9RHOB</name>
<dbReference type="STRING" id="1461693.ATO10_15300"/>
<dbReference type="InterPro" id="IPR037069">
    <property type="entry name" value="AcylCoA_DH/ox_N_sf"/>
</dbReference>
<evidence type="ECO:0000259" key="12">
    <source>
        <dbReference type="Pfam" id="PF02770"/>
    </source>
</evidence>
<keyword evidence="5 10" id="KW-0560">Oxidoreductase</keyword>
<dbReference type="InterPro" id="IPR009100">
    <property type="entry name" value="AcylCoA_DH/oxidase_NM_dom_sf"/>
</dbReference>
<dbReference type="GO" id="GO:0016627">
    <property type="term" value="F:oxidoreductase activity, acting on the CH-CH group of donors"/>
    <property type="evidence" value="ECO:0007669"/>
    <property type="project" value="InterPro"/>
</dbReference>
<comment type="cofactor">
    <cofactor evidence="1 10">
        <name>FAD</name>
        <dbReference type="ChEBI" id="CHEBI:57692"/>
    </cofactor>
</comment>
<evidence type="ECO:0000256" key="2">
    <source>
        <dbReference type="ARBA" id="ARBA00009347"/>
    </source>
</evidence>
<evidence type="ECO:0000313" key="15">
    <source>
        <dbReference type="EMBL" id="KCV80801.1"/>
    </source>
</evidence>
<evidence type="ECO:0000313" key="16">
    <source>
        <dbReference type="Proteomes" id="UP000024836"/>
    </source>
</evidence>
<feature type="domain" description="Acyl-CoA dehydrogenase/oxidase C-terminal" evidence="11">
    <location>
        <begin position="281"/>
        <end position="440"/>
    </location>
</feature>
<proteinExistence type="inferred from homology"/>
<evidence type="ECO:0000256" key="10">
    <source>
        <dbReference type="RuleBase" id="RU362125"/>
    </source>
</evidence>
<sequence>MPYRAPVEDYQFIFDKIVSMDEVAQTDLFAEASPDVTDAILTEAGRLCDDVVAPVQRSGDLHPAALENGVVRASPGFKDAYDQIAEGGWVGISADPEYGGMGLPYAMCTAVNDMMSGACLSLQLKPLLSQGQIEALEHHASDALKAAYLPKLISGAWSGTMNLTEPQAGSDVGAVASKAVDNGDGTYAISGQKIYISWGDSDLVENVCHLVLARLPDGVPGTKGISLFLVPKYIPDADGKPGVANSLHVVSLEHKMGLHGSPTAVMEFDNATGWLVGEKHNGMACMFTMMNNARLGVGVEGVGVAEGAYQKALEYALDRKQGRSPIENGTGAIVDFADVRRMLTTMKAEIFAARSIAATCAVALDLGRATGGADHKARAAFLTPIAKAYGTDVGCEVAEMGVQIHGGMGFIEETGAAQYYRDVRVTAIYEGTNGIQAMDLVGRKLMDGGEVAYRLLEEVEANCEAGRSLLPELANDLWAMAESLRETTEHLVDQGMQDRFAGAVPYLRAFARVLGGHYHLKAALAEGGTGPRSVLASFFIKRLLPEASAALAHAREGAEGLYALSPQDLGAA</sequence>
<dbReference type="EMBL" id="AQQY01000015">
    <property type="protein sequence ID" value="KCV80801.1"/>
    <property type="molecule type" value="Genomic_DNA"/>
</dbReference>
<gene>
    <name evidence="15" type="ORF">ATO10_15300</name>
</gene>
<dbReference type="InterPro" id="IPR006091">
    <property type="entry name" value="Acyl-CoA_Oxase/DH_mid-dom"/>
</dbReference>
<dbReference type="Gene3D" id="1.10.540.10">
    <property type="entry name" value="Acyl-CoA dehydrogenase/oxidase, N-terminal domain"/>
    <property type="match status" value="1"/>
</dbReference>
<dbReference type="InterPro" id="IPR036250">
    <property type="entry name" value="AcylCo_DH-like_C"/>
</dbReference>
<feature type="domain" description="Acyl-CoA dehydrogenase/oxidase N-terminal" evidence="13">
    <location>
        <begin position="75"/>
        <end position="155"/>
    </location>
</feature>
<comment type="similarity">
    <text evidence="2 10">Belongs to the acyl-CoA dehydrogenase family.</text>
</comment>
<dbReference type="SUPFAM" id="SSF47203">
    <property type="entry name" value="Acyl-CoA dehydrogenase C-terminal domain-like"/>
    <property type="match status" value="1"/>
</dbReference>
<dbReference type="Gene3D" id="2.40.110.10">
    <property type="entry name" value="Butyryl-CoA Dehydrogenase, subunit A, domain 2"/>
    <property type="match status" value="1"/>
</dbReference>
<dbReference type="PANTHER" id="PTHR42803:SF1">
    <property type="entry name" value="BROAD-SPECIFICITY LINEAR ACYL-COA DEHYDROGENASE FADE5"/>
    <property type="match status" value="1"/>
</dbReference>
<evidence type="ECO:0000259" key="14">
    <source>
        <dbReference type="Pfam" id="PF12806"/>
    </source>
</evidence>
<dbReference type="InterPro" id="IPR013786">
    <property type="entry name" value="AcylCoA_DH/ox_N"/>
</dbReference>
<dbReference type="Pfam" id="PF02770">
    <property type="entry name" value="Acyl-CoA_dh_M"/>
    <property type="match status" value="1"/>
</dbReference>
<keyword evidence="4 10" id="KW-0274">FAD</keyword>
<keyword evidence="16" id="KW-1185">Reference proteome</keyword>
<dbReference type="InterPro" id="IPR052166">
    <property type="entry name" value="Diverse_Acyl-CoA_DH"/>
</dbReference>